<feature type="compositionally biased region" description="Low complexity" evidence="1">
    <location>
        <begin position="416"/>
        <end position="432"/>
    </location>
</feature>
<dbReference type="Proteomes" id="UP000765509">
    <property type="component" value="Unassembled WGS sequence"/>
</dbReference>
<evidence type="ECO:0000313" key="2">
    <source>
        <dbReference type="EMBL" id="MBW0533689.1"/>
    </source>
</evidence>
<comment type="caution">
    <text evidence="2">The sequence shown here is derived from an EMBL/GenBank/DDBJ whole genome shotgun (WGS) entry which is preliminary data.</text>
</comment>
<feature type="compositionally biased region" description="Polar residues" evidence="1">
    <location>
        <begin position="451"/>
        <end position="466"/>
    </location>
</feature>
<reference evidence="2" key="1">
    <citation type="submission" date="2021-03" db="EMBL/GenBank/DDBJ databases">
        <title>Draft genome sequence of rust myrtle Austropuccinia psidii MF-1, a brazilian biotype.</title>
        <authorList>
            <person name="Quecine M.C."/>
            <person name="Pachon D.M.R."/>
            <person name="Bonatelli M.L."/>
            <person name="Correr F.H."/>
            <person name="Franceschini L.M."/>
            <person name="Leite T.F."/>
            <person name="Margarido G.R.A."/>
            <person name="Almeida C.A."/>
            <person name="Ferrarezi J.A."/>
            <person name="Labate C.A."/>
        </authorList>
    </citation>
    <scope>NUCLEOTIDE SEQUENCE</scope>
    <source>
        <strain evidence="2">MF-1</strain>
    </source>
</reference>
<organism evidence="2 3">
    <name type="scientific">Austropuccinia psidii MF-1</name>
    <dbReference type="NCBI Taxonomy" id="1389203"/>
    <lineage>
        <taxon>Eukaryota</taxon>
        <taxon>Fungi</taxon>
        <taxon>Dikarya</taxon>
        <taxon>Basidiomycota</taxon>
        <taxon>Pucciniomycotina</taxon>
        <taxon>Pucciniomycetes</taxon>
        <taxon>Pucciniales</taxon>
        <taxon>Sphaerophragmiaceae</taxon>
        <taxon>Austropuccinia</taxon>
    </lineage>
</organism>
<feature type="region of interest" description="Disordered" evidence="1">
    <location>
        <begin position="1"/>
        <end position="142"/>
    </location>
</feature>
<feature type="compositionally biased region" description="Basic and acidic residues" evidence="1">
    <location>
        <begin position="69"/>
        <end position="86"/>
    </location>
</feature>
<feature type="region of interest" description="Disordered" evidence="1">
    <location>
        <begin position="151"/>
        <end position="170"/>
    </location>
</feature>
<name>A0A9Q3F712_9BASI</name>
<keyword evidence="3" id="KW-1185">Reference proteome</keyword>
<feature type="compositionally biased region" description="Low complexity" evidence="1">
    <location>
        <begin position="39"/>
        <end position="53"/>
    </location>
</feature>
<feature type="compositionally biased region" description="Basic and acidic residues" evidence="1">
    <location>
        <begin position="361"/>
        <end position="371"/>
    </location>
</feature>
<feature type="compositionally biased region" description="Low complexity" evidence="1">
    <location>
        <begin position="342"/>
        <end position="351"/>
    </location>
</feature>
<evidence type="ECO:0000313" key="3">
    <source>
        <dbReference type="Proteomes" id="UP000765509"/>
    </source>
</evidence>
<feature type="region of interest" description="Disordered" evidence="1">
    <location>
        <begin position="249"/>
        <end position="382"/>
    </location>
</feature>
<feature type="compositionally biased region" description="Polar residues" evidence="1">
    <location>
        <begin position="96"/>
        <end position="105"/>
    </location>
</feature>
<proteinExistence type="predicted"/>
<feature type="compositionally biased region" description="Polar residues" evidence="1">
    <location>
        <begin position="258"/>
        <end position="273"/>
    </location>
</feature>
<sequence>MAVCSSLGAGHGSVLSHPAIHRYPLSSPDLEPRSRLLAPSPKSNPSKPSSSTPEGVRPPSSVGSGKSSFEGHTHLQEKEEPNKPEKPTQAVPGKPHTSTLPNTAHNRIKTGSSSKPKTPKSKRYHNHNSPNKRPNKRPKAGQNTIKKVIEVKSKESQAITMVPPNPRMPPILFPPPSSAEYHHRIKRPIRSKFLTTNNNPHLSSRNNYNKKLSRHLRRERRNALKPNDLFARVAIDQAVQALNEIFPESDGQCPKVLQPQSSLSEDSPENFLSNPEPRLGKQGSGPKISFDPKEPKIPSSSTFNNPSQLLNQSQIKTKKNHSKSKKEGPTYQFTIQVATYLPNPYQPNNQPKGASDLGTDSLKKSAKDQKNKGKLSSSSSSSSLSRVLAHYNMLNKHKSSFDFDIEENRKFKPKFETSSPSNSSTSSFNENFKTFDELPSTFPPRDWDLPISSQEQNNLKFYSEQNLIEEDNDNNNNSSSSHDYQNPDSDQDES</sequence>
<dbReference type="EMBL" id="AVOT02038761">
    <property type="protein sequence ID" value="MBW0533689.1"/>
    <property type="molecule type" value="Genomic_DNA"/>
</dbReference>
<accession>A0A9Q3F712</accession>
<evidence type="ECO:0000256" key="1">
    <source>
        <dbReference type="SAM" id="MobiDB-lite"/>
    </source>
</evidence>
<dbReference type="AlphaFoldDB" id="A0A9Q3F712"/>
<feature type="compositionally biased region" description="Basic residues" evidence="1">
    <location>
        <begin position="117"/>
        <end position="126"/>
    </location>
</feature>
<feature type="region of interest" description="Disordered" evidence="1">
    <location>
        <begin position="413"/>
        <end position="494"/>
    </location>
</feature>
<protein>
    <submittedName>
        <fullName evidence="2">Uncharacterized protein</fullName>
    </submittedName>
</protein>
<feature type="compositionally biased region" description="Polar residues" evidence="1">
    <location>
        <begin position="298"/>
        <end position="315"/>
    </location>
</feature>
<gene>
    <name evidence="2" type="ORF">O181_073404</name>
</gene>